<evidence type="ECO:0008006" key="4">
    <source>
        <dbReference type="Google" id="ProtNLM"/>
    </source>
</evidence>
<dbReference type="PATRIC" id="fig|1121307.3.peg.964"/>
<gene>
    <name evidence="2" type="ORF">CLCY_2c01070</name>
</gene>
<dbReference type="PANTHER" id="PTHR34297:SF1">
    <property type="entry name" value="ASP23_GLS24 FAMILY ENVELOPE STRESS RESPONSE PROTEIN"/>
    <property type="match status" value="1"/>
</dbReference>
<dbReference type="InterPro" id="IPR005531">
    <property type="entry name" value="Asp23"/>
</dbReference>
<comment type="similarity">
    <text evidence="1">Belongs to the asp23 family.</text>
</comment>
<dbReference type="RefSeq" id="WP_048570790.1">
    <property type="nucleotide sequence ID" value="NZ_LFVU01000027.1"/>
</dbReference>
<dbReference type="STRING" id="1121307.CLCY_2c01070"/>
<keyword evidence="3" id="KW-1185">Reference proteome</keyword>
<reference evidence="2 3" key="1">
    <citation type="submission" date="2015-06" db="EMBL/GenBank/DDBJ databases">
        <title>Draft genome sequence of the purine-degrading Clostridium cylindrosporum HC-1 (DSM 605).</title>
        <authorList>
            <person name="Poehlein A."/>
            <person name="Schiel-Bengelsdorf B."/>
            <person name="Bengelsdorf F."/>
            <person name="Daniel R."/>
            <person name="Duerre P."/>
        </authorList>
    </citation>
    <scope>NUCLEOTIDE SEQUENCE [LARGE SCALE GENOMIC DNA]</scope>
    <source>
        <strain evidence="2 3">DSM 605</strain>
    </source>
</reference>
<evidence type="ECO:0000256" key="1">
    <source>
        <dbReference type="ARBA" id="ARBA00005721"/>
    </source>
</evidence>
<name>A0A0J8D667_CLOCY</name>
<evidence type="ECO:0000313" key="2">
    <source>
        <dbReference type="EMBL" id="KMT21347.1"/>
    </source>
</evidence>
<accession>A0A0J8D667</accession>
<evidence type="ECO:0000313" key="3">
    <source>
        <dbReference type="Proteomes" id="UP000036756"/>
    </source>
</evidence>
<dbReference type="EMBL" id="LFVU01000027">
    <property type="protein sequence ID" value="KMT21347.1"/>
    <property type="molecule type" value="Genomic_DNA"/>
</dbReference>
<dbReference type="AlphaFoldDB" id="A0A0J8D667"/>
<dbReference type="OrthoDB" id="9793465at2"/>
<proteinExistence type="inferred from homology"/>
<organism evidence="2 3">
    <name type="scientific">Clostridium cylindrosporum DSM 605</name>
    <dbReference type="NCBI Taxonomy" id="1121307"/>
    <lineage>
        <taxon>Bacteria</taxon>
        <taxon>Bacillati</taxon>
        <taxon>Bacillota</taxon>
        <taxon>Clostridia</taxon>
        <taxon>Eubacteriales</taxon>
        <taxon>Clostridiaceae</taxon>
        <taxon>Clostridium</taxon>
    </lineage>
</organism>
<sequence length="121" mass="12819">MDENINVTEEVGSVRIASDVITVIASIAATEIKGVASLGGKDFAEKFGVKSASKGVKVQVSEEDTTIDIHLVIEYGVKILDVASKVQQNVKKSVETMSGLSVSCVNVHVQGITMPKEDKAE</sequence>
<protein>
    <recommendedName>
        <fullName evidence="4">Alkaline shock protein 23</fullName>
    </recommendedName>
</protein>
<dbReference type="PANTHER" id="PTHR34297">
    <property type="entry name" value="HYPOTHETICAL CYTOSOLIC PROTEIN-RELATED"/>
    <property type="match status" value="1"/>
</dbReference>
<dbReference type="Pfam" id="PF03780">
    <property type="entry name" value="Asp23"/>
    <property type="match status" value="1"/>
</dbReference>
<dbReference type="Proteomes" id="UP000036756">
    <property type="component" value="Unassembled WGS sequence"/>
</dbReference>
<comment type="caution">
    <text evidence="2">The sequence shown here is derived from an EMBL/GenBank/DDBJ whole genome shotgun (WGS) entry which is preliminary data.</text>
</comment>